<evidence type="ECO:0000313" key="2">
    <source>
        <dbReference type="EMBL" id="RFS86310.1"/>
    </source>
</evidence>
<proteinExistence type="predicted"/>
<evidence type="ECO:0000313" key="3">
    <source>
        <dbReference type="Proteomes" id="UP000262882"/>
    </source>
</evidence>
<dbReference type="SUPFAM" id="SSF55729">
    <property type="entry name" value="Acyl-CoA N-acyltransferases (Nat)"/>
    <property type="match status" value="1"/>
</dbReference>
<accession>A0A372GLS4</accession>
<dbReference type="Proteomes" id="UP000262882">
    <property type="component" value="Unassembled WGS sequence"/>
</dbReference>
<gene>
    <name evidence="2" type="ORF">D0T12_06825</name>
</gene>
<dbReference type="Pfam" id="PF13508">
    <property type="entry name" value="Acetyltransf_7"/>
    <property type="match status" value="1"/>
</dbReference>
<feature type="domain" description="N-acetyltransferase" evidence="1">
    <location>
        <begin position="9"/>
        <end position="178"/>
    </location>
</feature>
<organism evidence="2 3">
    <name type="scientific">Actinomadura spongiicola</name>
    <dbReference type="NCBI Taxonomy" id="2303421"/>
    <lineage>
        <taxon>Bacteria</taxon>
        <taxon>Bacillati</taxon>
        <taxon>Actinomycetota</taxon>
        <taxon>Actinomycetes</taxon>
        <taxon>Streptosporangiales</taxon>
        <taxon>Thermomonosporaceae</taxon>
        <taxon>Actinomadura</taxon>
    </lineage>
</organism>
<dbReference type="AlphaFoldDB" id="A0A372GLS4"/>
<keyword evidence="2" id="KW-0808">Transferase</keyword>
<dbReference type="EMBL" id="QVNQ01000002">
    <property type="protein sequence ID" value="RFS86310.1"/>
    <property type="molecule type" value="Genomic_DNA"/>
</dbReference>
<dbReference type="InterPro" id="IPR016181">
    <property type="entry name" value="Acyl_CoA_acyltransferase"/>
</dbReference>
<dbReference type="GO" id="GO:0016747">
    <property type="term" value="F:acyltransferase activity, transferring groups other than amino-acyl groups"/>
    <property type="evidence" value="ECO:0007669"/>
    <property type="project" value="InterPro"/>
</dbReference>
<name>A0A372GLS4_9ACTN</name>
<dbReference type="PROSITE" id="PS51186">
    <property type="entry name" value="GNAT"/>
    <property type="match status" value="1"/>
</dbReference>
<reference evidence="2 3" key="1">
    <citation type="submission" date="2018-08" db="EMBL/GenBank/DDBJ databases">
        <title>Actinomadura spongicola sp. nov., isolated from marine sponge Leucetta chagosensis.</title>
        <authorList>
            <person name="Li L."/>
            <person name="Lin H.W."/>
        </authorList>
    </citation>
    <scope>NUCLEOTIDE SEQUENCE [LARGE SCALE GENOMIC DNA]</scope>
    <source>
        <strain evidence="2 3">LHW52907</strain>
    </source>
</reference>
<dbReference type="Gene3D" id="3.40.630.30">
    <property type="match status" value="1"/>
</dbReference>
<evidence type="ECO:0000259" key="1">
    <source>
        <dbReference type="PROSITE" id="PS51186"/>
    </source>
</evidence>
<sequence>MRSQREAPMERLDGQRAMAISEQIIDLYHRCYSRPPWSETPQQLSDYPGKLADATARPGFTAITVMDTEQLVGMTYGWPTRNVRHDDRMERAVVSAFGPDRADELIGGAFAVAELFVDPDAQGRGIGRRLMENIVDGRDAAWLVTHAQAPAAHLYRSLGWKERGPLPGDVYRLRLSLFTLRAFDNGDT</sequence>
<comment type="caution">
    <text evidence="2">The sequence shown here is derived from an EMBL/GenBank/DDBJ whole genome shotgun (WGS) entry which is preliminary data.</text>
</comment>
<keyword evidence="3" id="KW-1185">Reference proteome</keyword>
<dbReference type="CDD" id="cd04301">
    <property type="entry name" value="NAT_SF"/>
    <property type="match status" value="1"/>
</dbReference>
<protein>
    <submittedName>
        <fullName evidence="2">N-acetyltransferase</fullName>
    </submittedName>
</protein>
<dbReference type="InterPro" id="IPR000182">
    <property type="entry name" value="GNAT_dom"/>
</dbReference>